<dbReference type="EMBL" id="CP071518">
    <property type="protein sequence ID" value="QSX77572.1"/>
    <property type="molecule type" value="Genomic_DNA"/>
</dbReference>
<dbReference type="InterPro" id="IPR014914">
    <property type="entry name" value="RES_dom"/>
</dbReference>
<evidence type="ECO:0000313" key="3">
    <source>
        <dbReference type="Proteomes" id="UP000639274"/>
    </source>
</evidence>
<accession>A0A975ARE6</accession>
<dbReference type="Pfam" id="PF08808">
    <property type="entry name" value="RES"/>
    <property type="match status" value="1"/>
</dbReference>
<dbReference type="SMART" id="SM00953">
    <property type="entry name" value="RES"/>
    <property type="match status" value="1"/>
</dbReference>
<organism evidence="2 3">
    <name type="scientific">Agrilutibacter solisilvae</name>
    <dbReference type="NCBI Taxonomy" id="2763317"/>
    <lineage>
        <taxon>Bacteria</taxon>
        <taxon>Pseudomonadati</taxon>
        <taxon>Pseudomonadota</taxon>
        <taxon>Gammaproteobacteria</taxon>
        <taxon>Lysobacterales</taxon>
        <taxon>Lysobacteraceae</taxon>
        <taxon>Agrilutibacter</taxon>
    </lineage>
</organism>
<dbReference type="AlphaFoldDB" id="A0A975ARE6"/>
<dbReference type="RefSeq" id="WP_200612683.1">
    <property type="nucleotide sequence ID" value="NZ_CP071518.1"/>
</dbReference>
<sequence>MHPDSAASELQSDFERGLADNFSATGAAANTAISVGNSPSQLHDPTSALAEVYRVVPAADAVGAFTRERNQSGGRWTTPGTAAIYAARTPAGAVLEYLAHVEDEHAQDLVIAHARLPAEDIATPGPLPPRWRECPYRDEVRAFGDAWIQRAEAVALALPSVLCEASLNLLINPDHPRISRLTVMQVQPFTLDPRLVFPK</sequence>
<dbReference type="Proteomes" id="UP000639274">
    <property type="component" value="Chromosome"/>
</dbReference>
<protein>
    <submittedName>
        <fullName evidence="2">RES family NAD+ phosphorylase</fullName>
    </submittedName>
</protein>
<reference evidence="2 3" key="1">
    <citation type="submission" date="2021-03" db="EMBL/GenBank/DDBJ databases">
        <title>Lysobacter sp. nov. isolated from soil of gangwondo yeongwol, south Korea.</title>
        <authorList>
            <person name="Kim K.R."/>
            <person name="Kim K.H."/>
            <person name="Jeon C.O."/>
        </authorList>
    </citation>
    <scope>NUCLEOTIDE SEQUENCE [LARGE SCALE GENOMIC DNA]</scope>
    <source>
        <strain evidence="2 3">R19</strain>
    </source>
</reference>
<keyword evidence="3" id="KW-1185">Reference proteome</keyword>
<proteinExistence type="predicted"/>
<dbReference type="KEGG" id="lsf:I8J32_012535"/>
<name>A0A975ARE6_9GAMM</name>
<evidence type="ECO:0000259" key="1">
    <source>
        <dbReference type="SMART" id="SM00953"/>
    </source>
</evidence>
<evidence type="ECO:0000313" key="2">
    <source>
        <dbReference type="EMBL" id="QSX77572.1"/>
    </source>
</evidence>
<gene>
    <name evidence="2" type="ORF">I8J32_012535</name>
</gene>
<feature type="domain" description="RES" evidence="1">
    <location>
        <begin position="64"/>
        <end position="185"/>
    </location>
</feature>